<dbReference type="EMBL" id="PVBS01000001">
    <property type="protein sequence ID" value="PRD55967.1"/>
    <property type="molecule type" value="Genomic_DNA"/>
</dbReference>
<dbReference type="OrthoDB" id="1099963at2"/>
<evidence type="ECO:0008006" key="6">
    <source>
        <dbReference type="Google" id="ProtNLM"/>
    </source>
</evidence>
<keyword evidence="1" id="KW-0812">Transmembrane</keyword>
<dbReference type="InterPro" id="IPR012373">
    <property type="entry name" value="Ferrdict_sens_TM"/>
</dbReference>
<dbReference type="PANTHER" id="PTHR30273:SF2">
    <property type="entry name" value="PROTEIN FECR"/>
    <property type="match status" value="1"/>
</dbReference>
<evidence type="ECO:0000313" key="4">
    <source>
        <dbReference type="EMBL" id="PRD55967.1"/>
    </source>
</evidence>
<keyword evidence="1" id="KW-1133">Transmembrane helix</keyword>
<dbReference type="AlphaFoldDB" id="A0A2S9JRN5"/>
<feature type="domain" description="Protein FecR C-terminal" evidence="3">
    <location>
        <begin position="324"/>
        <end position="386"/>
    </location>
</feature>
<dbReference type="InterPro" id="IPR032508">
    <property type="entry name" value="FecR_C"/>
</dbReference>
<dbReference type="Gene3D" id="2.60.120.1440">
    <property type="match status" value="1"/>
</dbReference>
<feature type="transmembrane region" description="Helical" evidence="1">
    <location>
        <begin position="94"/>
        <end position="113"/>
    </location>
</feature>
<dbReference type="Proteomes" id="UP000238642">
    <property type="component" value="Unassembled WGS sequence"/>
</dbReference>
<organism evidence="4 5">
    <name type="scientific">Sphingobacterium gobiense</name>
    <dbReference type="NCBI Taxonomy" id="1382456"/>
    <lineage>
        <taxon>Bacteria</taxon>
        <taxon>Pseudomonadati</taxon>
        <taxon>Bacteroidota</taxon>
        <taxon>Sphingobacteriia</taxon>
        <taxon>Sphingobacteriales</taxon>
        <taxon>Sphingobacteriaceae</taxon>
        <taxon>Sphingobacterium</taxon>
    </lineage>
</organism>
<name>A0A2S9JRN5_9SPHI</name>
<accession>A0A2S9JRN5</accession>
<gene>
    <name evidence="4" type="ORF">C5749_01350</name>
</gene>
<dbReference type="GO" id="GO:0016989">
    <property type="term" value="F:sigma factor antagonist activity"/>
    <property type="evidence" value="ECO:0007669"/>
    <property type="project" value="TreeGrafter"/>
</dbReference>
<evidence type="ECO:0000313" key="5">
    <source>
        <dbReference type="Proteomes" id="UP000238642"/>
    </source>
</evidence>
<sequence length="398" mass="45252">MKAISKIARLIKRYMDGELTPEERIVLEQWRRETPENEAFFKTLTEGDEIFEDGLSWIQLEQEEGEDWLRRLKERTLKRASTAADRGERSRRLYFIYFAAAAVLLIAGFFGYFQLSAPTVGEKEVSLSSIQAGTNKAKLVLSDGKEINLRSDKDGIILDNQLTYADGTPLLVIDKNRISHIKATIHVPKGGKYKVTLSDGSKVWLNAQSTLVYPLQFDNRNRKVTLEGEAYFEVASVTDENQVIPFEVICSNQKILVTGTAFNVSAYADDIRTITTLVEGSVSIESGHQKVRLMPNQQVISTTTGNIIKKEVDVQPFVAWKDNKFLFHETELRDLMKSISRWYAIDVSYQDKISPTYFYGEIDRDKNLAEVLRIIEKSGVKFKLQNSGKTSNLIIIKE</sequence>
<dbReference type="Pfam" id="PF16344">
    <property type="entry name" value="FecR_C"/>
    <property type="match status" value="1"/>
</dbReference>
<evidence type="ECO:0000259" key="2">
    <source>
        <dbReference type="Pfam" id="PF04773"/>
    </source>
</evidence>
<keyword evidence="5" id="KW-1185">Reference proteome</keyword>
<proteinExistence type="predicted"/>
<dbReference type="Pfam" id="PF04773">
    <property type="entry name" value="FecR"/>
    <property type="match status" value="1"/>
</dbReference>
<feature type="domain" description="FecR protein" evidence="2">
    <location>
        <begin position="184"/>
        <end position="282"/>
    </location>
</feature>
<dbReference type="Gene3D" id="3.55.50.30">
    <property type="match status" value="1"/>
</dbReference>
<dbReference type="RefSeq" id="WP_105722321.1">
    <property type="nucleotide sequence ID" value="NZ_PVBS01000001.1"/>
</dbReference>
<dbReference type="InterPro" id="IPR006860">
    <property type="entry name" value="FecR"/>
</dbReference>
<protein>
    <recommendedName>
        <fullName evidence="6">Anti-sigma factor</fullName>
    </recommendedName>
</protein>
<keyword evidence="1" id="KW-0472">Membrane</keyword>
<evidence type="ECO:0000259" key="3">
    <source>
        <dbReference type="Pfam" id="PF16344"/>
    </source>
</evidence>
<comment type="caution">
    <text evidence="4">The sequence shown here is derived from an EMBL/GenBank/DDBJ whole genome shotgun (WGS) entry which is preliminary data.</text>
</comment>
<dbReference type="PANTHER" id="PTHR30273">
    <property type="entry name" value="PERIPLASMIC SIGNAL SENSOR AND SIGMA FACTOR ACTIVATOR FECR-RELATED"/>
    <property type="match status" value="1"/>
</dbReference>
<evidence type="ECO:0000256" key="1">
    <source>
        <dbReference type="SAM" id="Phobius"/>
    </source>
</evidence>
<reference evidence="4 5" key="1">
    <citation type="submission" date="2018-02" db="EMBL/GenBank/DDBJ databases">
        <title>The draft genome of Sphingobacterium gobiense H7.</title>
        <authorList>
            <person name="Li L."/>
            <person name="Liu L."/>
            <person name="Zhang X."/>
            <person name="Wang T."/>
            <person name="Liang L."/>
        </authorList>
    </citation>
    <scope>NUCLEOTIDE SEQUENCE [LARGE SCALE GENOMIC DNA]</scope>
    <source>
        <strain evidence="4 5">ACCC 05757</strain>
    </source>
</reference>